<dbReference type="PANTHER" id="PTHR12925:SF0">
    <property type="entry name" value="PROTEIN HIKESHI"/>
    <property type="match status" value="1"/>
</dbReference>
<evidence type="ECO:0000256" key="1">
    <source>
        <dbReference type="ARBA" id="ARBA00006623"/>
    </source>
</evidence>
<evidence type="ECO:0000313" key="5">
    <source>
        <dbReference type="Proteomes" id="UP001558632"/>
    </source>
</evidence>
<dbReference type="InterPro" id="IPR031318">
    <property type="entry name" value="OPI10"/>
</dbReference>
<dbReference type="PANTHER" id="PTHR12925">
    <property type="entry name" value="HIKESHI FAMILY MEMBER"/>
    <property type="match status" value="1"/>
</dbReference>
<evidence type="ECO:0000259" key="3">
    <source>
        <dbReference type="Pfam" id="PF21057"/>
    </source>
</evidence>
<comment type="similarity">
    <text evidence="1">Belongs to the OPI10 family.</text>
</comment>
<dbReference type="Pfam" id="PF21057">
    <property type="entry name" value="Hikeshi-like_C"/>
    <property type="match status" value="1"/>
</dbReference>
<proteinExistence type="inferred from homology"/>
<accession>A0ABR3KKA9</accession>
<evidence type="ECO:0000313" key="4">
    <source>
        <dbReference type="EMBL" id="KAL1238222.1"/>
    </source>
</evidence>
<dbReference type="Proteomes" id="UP001558632">
    <property type="component" value="Unassembled WGS sequence"/>
</dbReference>
<dbReference type="InterPro" id="IPR008493">
    <property type="entry name" value="Hikeshi-like_N"/>
</dbReference>
<dbReference type="Pfam" id="PF05603">
    <property type="entry name" value="Hikeshi-like_N"/>
    <property type="match status" value="1"/>
</dbReference>
<keyword evidence="5" id="KW-1185">Reference proteome</keyword>
<protein>
    <submittedName>
        <fullName evidence="4">Protein Hikeshi</fullName>
    </submittedName>
</protein>
<dbReference type="EMBL" id="JBEUSY010000328">
    <property type="protein sequence ID" value="KAL1238222.1"/>
    <property type="molecule type" value="Genomic_DNA"/>
</dbReference>
<evidence type="ECO:0000259" key="2">
    <source>
        <dbReference type="Pfam" id="PF05603"/>
    </source>
</evidence>
<feature type="domain" description="Hikeshi-like C-terminal" evidence="3">
    <location>
        <begin position="129"/>
        <end position="178"/>
    </location>
</feature>
<dbReference type="InterPro" id="IPR048364">
    <property type="entry name" value="Hikeshi-like_C"/>
</dbReference>
<comment type="caution">
    <text evidence="4">The sequence shown here is derived from an EMBL/GenBank/DDBJ whole genome shotgun (WGS) entry which is preliminary data.</text>
</comment>
<sequence>MFGVLVPGRAVQTNFTQIDDTHCVFSLDDAEHVNHIIVLLTGQVAFPQGYGGAVYLCYPSSDGQQAWLYLGFVSNEKPSAIFRVTKLKSMIVPQTNVPGGFVGFNKSSTVVQLGISVEPLTSITSLTPSFFNYALSFSANKADIVNKADGPYVPVNVVQGWYEQFSRRLAADPNFWKN</sequence>
<gene>
    <name evidence="4" type="ORF">TSPI_05195</name>
</gene>
<reference evidence="4 5" key="1">
    <citation type="submission" date="2024-07" db="EMBL/GenBank/DDBJ databases">
        <title>Enhanced genomic and transcriptomic resources for Trichinella pseudospiralis and T. spiralis underpin the discovery of pronounced molecular differences between stages and species.</title>
        <authorList>
            <person name="Pasi K.K."/>
            <person name="La Rosa G."/>
            <person name="Gomez-Morales M.A."/>
            <person name="Tosini F."/>
            <person name="Sumanam S."/>
            <person name="Young N.D."/>
            <person name="Chang B.C."/>
            <person name="Robin G.B."/>
        </authorList>
    </citation>
    <scope>NUCLEOTIDE SEQUENCE [LARGE SCALE GENOMIC DNA]</scope>
    <source>
        <strain evidence="4">ISS534</strain>
    </source>
</reference>
<name>A0ABR3KKA9_TRISP</name>
<organism evidence="4 5">
    <name type="scientific">Trichinella spiralis</name>
    <name type="common">Trichina worm</name>
    <dbReference type="NCBI Taxonomy" id="6334"/>
    <lineage>
        <taxon>Eukaryota</taxon>
        <taxon>Metazoa</taxon>
        <taxon>Ecdysozoa</taxon>
        <taxon>Nematoda</taxon>
        <taxon>Enoplea</taxon>
        <taxon>Dorylaimia</taxon>
        <taxon>Trichinellida</taxon>
        <taxon>Trichinellidae</taxon>
        <taxon>Trichinella</taxon>
    </lineage>
</organism>
<feature type="domain" description="Hikeshi-like N-terminal" evidence="2">
    <location>
        <begin position="6"/>
        <end position="126"/>
    </location>
</feature>